<dbReference type="InterPro" id="IPR011049">
    <property type="entry name" value="Serralysin-like_metalloprot_C"/>
</dbReference>
<gene>
    <name evidence="8" type="ORF">DCF15_09215</name>
</gene>
<evidence type="ECO:0000256" key="4">
    <source>
        <dbReference type="ARBA" id="ARBA00022656"/>
    </source>
</evidence>
<reference evidence="9" key="1">
    <citation type="submission" date="2018-04" db="EMBL/GenBank/DDBJ databases">
        <authorList>
            <person name="Cornet L."/>
        </authorList>
    </citation>
    <scope>NUCLEOTIDE SEQUENCE [LARGE SCALE GENOMIC DNA]</scope>
</reference>
<proteinExistence type="predicted"/>
<name>A0A2W4ZN34_9CYAN</name>
<keyword evidence="6" id="KW-0843">Virulence</keyword>
<evidence type="ECO:0000256" key="2">
    <source>
        <dbReference type="ARBA" id="ARBA00004613"/>
    </source>
</evidence>
<keyword evidence="3" id="KW-0964">Secreted</keyword>
<dbReference type="InterPro" id="IPR050557">
    <property type="entry name" value="RTX_toxin/Mannuronan_C5-epim"/>
</dbReference>
<dbReference type="EMBL" id="QBMP01000077">
    <property type="protein sequence ID" value="PZO56278.1"/>
    <property type="molecule type" value="Genomic_DNA"/>
</dbReference>
<dbReference type="PANTHER" id="PTHR38340">
    <property type="entry name" value="S-LAYER PROTEIN"/>
    <property type="match status" value="1"/>
</dbReference>
<evidence type="ECO:0000256" key="7">
    <source>
        <dbReference type="ARBA" id="ARBA00023136"/>
    </source>
</evidence>
<comment type="subcellular location">
    <subcellularLocation>
        <location evidence="1">Membrane</location>
    </subcellularLocation>
    <subcellularLocation>
        <location evidence="2">Secreted</location>
    </subcellularLocation>
</comment>
<dbReference type="Pfam" id="PF00353">
    <property type="entry name" value="HemolysinCabind"/>
    <property type="match status" value="2"/>
</dbReference>
<reference evidence="8 9" key="2">
    <citation type="submission" date="2018-06" db="EMBL/GenBank/DDBJ databases">
        <title>Metagenomic assembly of (sub)arctic Cyanobacteria and their associated microbiome from non-axenic cultures.</title>
        <authorList>
            <person name="Baurain D."/>
        </authorList>
    </citation>
    <scope>NUCLEOTIDE SEQUENCE [LARGE SCALE GENOMIC DNA]</scope>
    <source>
        <strain evidence="8">ULC027bin1</strain>
    </source>
</reference>
<dbReference type="PROSITE" id="PS00330">
    <property type="entry name" value="HEMOLYSIN_CALCIUM"/>
    <property type="match status" value="2"/>
</dbReference>
<dbReference type="PRINTS" id="PR00313">
    <property type="entry name" value="CABNDNGRPT"/>
</dbReference>
<evidence type="ECO:0000313" key="8">
    <source>
        <dbReference type="EMBL" id="PZO56278.1"/>
    </source>
</evidence>
<dbReference type="GO" id="GO:0005509">
    <property type="term" value="F:calcium ion binding"/>
    <property type="evidence" value="ECO:0007669"/>
    <property type="project" value="InterPro"/>
</dbReference>
<evidence type="ECO:0000256" key="3">
    <source>
        <dbReference type="ARBA" id="ARBA00022525"/>
    </source>
</evidence>
<dbReference type="Proteomes" id="UP000249794">
    <property type="component" value="Unassembled WGS sequence"/>
</dbReference>
<dbReference type="AlphaFoldDB" id="A0A2W4ZN34"/>
<comment type="caution">
    <text evidence="8">The sequence shown here is derived from an EMBL/GenBank/DDBJ whole genome shotgun (WGS) entry which is preliminary data.</text>
</comment>
<keyword evidence="5" id="KW-0677">Repeat</keyword>
<organism evidence="8 9">
    <name type="scientific">Phormidesmis priestleyi</name>
    <dbReference type="NCBI Taxonomy" id="268141"/>
    <lineage>
        <taxon>Bacteria</taxon>
        <taxon>Bacillati</taxon>
        <taxon>Cyanobacteriota</taxon>
        <taxon>Cyanophyceae</taxon>
        <taxon>Leptolyngbyales</taxon>
        <taxon>Leptolyngbyaceae</taxon>
        <taxon>Phormidesmis</taxon>
    </lineage>
</organism>
<evidence type="ECO:0000256" key="6">
    <source>
        <dbReference type="ARBA" id="ARBA00023026"/>
    </source>
</evidence>
<accession>A0A2W4ZN34</accession>
<dbReference type="PRINTS" id="PR01488">
    <property type="entry name" value="RTXTOXINA"/>
</dbReference>
<dbReference type="SUPFAM" id="SSF51120">
    <property type="entry name" value="beta-Roll"/>
    <property type="match status" value="1"/>
</dbReference>
<keyword evidence="7" id="KW-0472">Membrane</keyword>
<sequence length="686" mass="71384">MKGLGGYTVDPLFTVGETYGGYTPTGIFDGLGAYALNDTTVRVFANSEIGSNAGYAYELANGTELTGARVHFFDVDKENLSVVDAGLAYDTIINRQGEVVDEATDLDNEGLQRFCSAQYIEALQFGDGRGLVDSLFFTGEETGGGTEFVVDPATNTLYAVPWMGRAAWENVTELDTGSTDKVALLIGDDRQGAPLLMYVGTKDPSEGAGLLERNGLKGGKLYVWAADSGETTPEEFNGTFESRAGSWMEIDFYDDTQAGTAAVDENGYADQDSLGYDIDGFATQAQQDALAAAVGAFQFSRPEDVDTNPEDGTQAVLASTGRDSLFPADSWGTTYSIDNTFGPDGMPTTAAIKTLYDGDDAGAGQFAGPDFGLRSPDNLDWASDGYIYIQEDRSIDEFGQTSGEEASIWRLEPETGKIVRVAQMDRSAVPLGQSDPRPADIGNWESSGIIDVSGLFDKDPGSLFLFDVQAHSLSDGVIASENLVQGGQLAFLSIPESGIPEDKIAVGTDASEAVPGDRGNDILAGLLGDDVIRGGAGDDILRGDGNSRRAGGTVGGNDTIFGGAGNDRIGGKGGNDNLFGGAGDDVIFGDDGDDLLYGGLGNDTLTGDDRSGGNGSDTFVLAAGEGTDTITDFEVGIDLIGLAGGLTFGSLSLTAQGANTLISAGDEILAELLGVNGLTESAFVPV</sequence>
<evidence type="ECO:0000313" key="9">
    <source>
        <dbReference type="Proteomes" id="UP000249794"/>
    </source>
</evidence>
<dbReference type="GO" id="GO:0005576">
    <property type="term" value="C:extracellular region"/>
    <property type="evidence" value="ECO:0007669"/>
    <property type="project" value="UniProtKB-SubCell"/>
</dbReference>
<keyword evidence="4" id="KW-0800">Toxin</keyword>
<dbReference type="PANTHER" id="PTHR38340:SF1">
    <property type="entry name" value="S-LAYER PROTEIN"/>
    <property type="match status" value="1"/>
</dbReference>
<protein>
    <submittedName>
        <fullName evidence="8">Uncharacterized protein</fullName>
    </submittedName>
</protein>
<dbReference type="InterPro" id="IPR018511">
    <property type="entry name" value="Hemolysin-typ_Ca-bd_CS"/>
</dbReference>
<dbReference type="Gene3D" id="2.150.10.10">
    <property type="entry name" value="Serralysin-like metalloprotease, C-terminal"/>
    <property type="match status" value="2"/>
</dbReference>
<dbReference type="InterPro" id="IPR001343">
    <property type="entry name" value="Hemolysn_Ca-bd"/>
</dbReference>
<dbReference type="Pfam" id="PF05787">
    <property type="entry name" value="PhoX"/>
    <property type="match status" value="1"/>
</dbReference>
<dbReference type="InterPro" id="IPR003995">
    <property type="entry name" value="RTX_toxin_determinant-A"/>
</dbReference>
<evidence type="ECO:0000256" key="1">
    <source>
        <dbReference type="ARBA" id="ARBA00004370"/>
    </source>
</evidence>
<dbReference type="GO" id="GO:0090729">
    <property type="term" value="F:toxin activity"/>
    <property type="evidence" value="ECO:0007669"/>
    <property type="project" value="UniProtKB-KW"/>
</dbReference>
<evidence type="ECO:0000256" key="5">
    <source>
        <dbReference type="ARBA" id="ARBA00022737"/>
    </source>
</evidence>
<dbReference type="InterPro" id="IPR008557">
    <property type="entry name" value="PhoX"/>
</dbReference>
<dbReference type="GO" id="GO:0016020">
    <property type="term" value="C:membrane"/>
    <property type="evidence" value="ECO:0007669"/>
    <property type="project" value="UniProtKB-SubCell"/>
</dbReference>